<proteinExistence type="predicted"/>
<dbReference type="EMBL" id="BLAL01000208">
    <property type="protein sequence ID" value="GES91860.1"/>
    <property type="molecule type" value="Genomic_DNA"/>
</dbReference>
<gene>
    <name evidence="1" type="ORF">RCL2_001866200</name>
</gene>
<evidence type="ECO:0000313" key="2">
    <source>
        <dbReference type="Proteomes" id="UP000615446"/>
    </source>
</evidence>
<evidence type="ECO:0000313" key="1">
    <source>
        <dbReference type="EMBL" id="GES91860.1"/>
    </source>
</evidence>
<comment type="caution">
    <text evidence="1">The sequence shown here is derived from an EMBL/GenBank/DDBJ whole genome shotgun (WGS) entry which is preliminary data.</text>
</comment>
<dbReference type="Proteomes" id="UP000615446">
    <property type="component" value="Unassembled WGS sequence"/>
</dbReference>
<name>A0A8H3LTZ5_9GLOM</name>
<protein>
    <submittedName>
        <fullName evidence="1">Uncharacterized protein</fullName>
    </submittedName>
</protein>
<sequence>MIKLMSDFNGSVLLSETIINTDAKEETVPGKLILELDDKTQLVPEGVCQENLHHVQKERMSIKASNKQRMISFGVNYSYIGKIQVKLVLNTRFEPGNFEREGIFDVYDKYSS</sequence>
<organism evidence="1 2">
    <name type="scientific">Rhizophagus clarus</name>
    <dbReference type="NCBI Taxonomy" id="94130"/>
    <lineage>
        <taxon>Eukaryota</taxon>
        <taxon>Fungi</taxon>
        <taxon>Fungi incertae sedis</taxon>
        <taxon>Mucoromycota</taxon>
        <taxon>Glomeromycotina</taxon>
        <taxon>Glomeromycetes</taxon>
        <taxon>Glomerales</taxon>
        <taxon>Glomeraceae</taxon>
        <taxon>Rhizophagus</taxon>
    </lineage>
</organism>
<reference evidence="1" key="1">
    <citation type="submission" date="2019-10" db="EMBL/GenBank/DDBJ databases">
        <title>Conservation and host-specific expression of non-tandemly repeated heterogenous ribosome RNA gene in arbuscular mycorrhizal fungi.</title>
        <authorList>
            <person name="Maeda T."/>
            <person name="Kobayashi Y."/>
            <person name="Nakagawa T."/>
            <person name="Ezawa T."/>
            <person name="Yamaguchi K."/>
            <person name="Bino T."/>
            <person name="Nishimoto Y."/>
            <person name="Shigenobu S."/>
            <person name="Kawaguchi M."/>
        </authorList>
    </citation>
    <scope>NUCLEOTIDE SEQUENCE</scope>
    <source>
        <strain evidence="1">HR1</strain>
    </source>
</reference>
<accession>A0A8H3LTZ5</accession>
<dbReference type="AlphaFoldDB" id="A0A8H3LTZ5"/>